<accession>A0A1X7USN9</accession>
<organism evidence="1">
    <name type="scientific">Amphimedon queenslandica</name>
    <name type="common">Sponge</name>
    <dbReference type="NCBI Taxonomy" id="400682"/>
    <lineage>
        <taxon>Eukaryota</taxon>
        <taxon>Metazoa</taxon>
        <taxon>Porifera</taxon>
        <taxon>Demospongiae</taxon>
        <taxon>Heteroscleromorpha</taxon>
        <taxon>Haplosclerida</taxon>
        <taxon>Niphatidae</taxon>
        <taxon>Amphimedon</taxon>
    </lineage>
</organism>
<protein>
    <recommendedName>
        <fullName evidence="2">Integrase zinc-binding domain-containing protein</fullName>
    </recommendedName>
</protein>
<dbReference type="OrthoDB" id="5984724at2759"/>
<dbReference type="PANTHER" id="PTHR47331:SF5">
    <property type="entry name" value="RIBONUCLEASE H"/>
    <property type="match status" value="1"/>
</dbReference>
<reference evidence="1" key="1">
    <citation type="submission" date="2017-05" db="UniProtKB">
        <authorList>
            <consortium name="EnsemblMetazoa"/>
        </authorList>
    </citation>
    <scope>IDENTIFICATION</scope>
</reference>
<proteinExistence type="predicted"/>
<dbReference type="PANTHER" id="PTHR47331">
    <property type="entry name" value="PHD-TYPE DOMAIN-CONTAINING PROTEIN"/>
    <property type="match status" value="1"/>
</dbReference>
<evidence type="ECO:0000313" key="1">
    <source>
        <dbReference type="EnsemblMetazoa" id="Aqu2.1.30666_001"/>
    </source>
</evidence>
<dbReference type="AlphaFoldDB" id="A0A1X7USN9"/>
<dbReference type="EnsemblMetazoa" id="Aqu2.1.30666_001">
    <property type="protein sequence ID" value="Aqu2.1.30666_001"/>
    <property type="gene ID" value="Aqu2.1.30666"/>
</dbReference>
<sequence length="189" mass="21818">MNCDVTVSDLERAGQQWLHDVQKLLICQQDYHVLKEELDIFCNSSGIRRCGSRISKSDELYSTKHPVILPRGHYFTLFAVRQAHCRVCHSIIKEKLTELRAKYWVVNGRTFVGLLYRASPPPALPSFRVKEQPPFTLTGVDFAGPLLVRADHPLHAPWEQKSFIRPFKRFTSRRGLPHKMILIMPLLSN</sequence>
<name>A0A1X7USN9_AMPQE</name>
<evidence type="ECO:0008006" key="2">
    <source>
        <dbReference type="Google" id="ProtNLM"/>
    </source>
</evidence>
<dbReference type="InParanoid" id="A0A1X7USN9"/>